<feature type="non-terminal residue" evidence="1">
    <location>
        <position position="1"/>
    </location>
</feature>
<dbReference type="AlphaFoldDB" id="N6U784"/>
<dbReference type="InterPro" id="IPR021109">
    <property type="entry name" value="Peptidase_aspartic_dom_sf"/>
</dbReference>
<gene>
    <name evidence="1" type="ORF">YQE_08949</name>
</gene>
<reference evidence="1" key="1">
    <citation type="journal article" date="2013" name="Genome Biol.">
        <title>Draft genome of the mountain pine beetle, Dendroctonus ponderosae Hopkins, a major forest pest.</title>
        <authorList>
            <person name="Keeling C.I."/>
            <person name="Yuen M.M."/>
            <person name="Liao N.Y."/>
            <person name="Docking T.R."/>
            <person name="Chan S.K."/>
            <person name="Taylor G.A."/>
            <person name="Palmquist D.L."/>
            <person name="Jackman S.D."/>
            <person name="Nguyen A."/>
            <person name="Li M."/>
            <person name="Henderson H."/>
            <person name="Janes J.K."/>
            <person name="Zhao Y."/>
            <person name="Pandoh P."/>
            <person name="Moore R."/>
            <person name="Sperling F.A."/>
            <person name="Huber D.P."/>
            <person name="Birol I."/>
            <person name="Jones S.J."/>
            <person name="Bohlmann J."/>
        </authorList>
    </citation>
    <scope>NUCLEOTIDE SEQUENCE</scope>
</reference>
<evidence type="ECO:0000313" key="1">
    <source>
        <dbReference type="EMBL" id="ENN74457.1"/>
    </source>
</evidence>
<dbReference type="CDD" id="cd00303">
    <property type="entry name" value="retropepsin_like"/>
    <property type="match status" value="1"/>
</dbReference>
<proteinExistence type="predicted"/>
<organism evidence="1">
    <name type="scientific">Dendroctonus ponderosae</name>
    <name type="common">Mountain pine beetle</name>
    <dbReference type="NCBI Taxonomy" id="77166"/>
    <lineage>
        <taxon>Eukaryota</taxon>
        <taxon>Metazoa</taxon>
        <taxon>Ecdysozoa</taxon>
        <taxon>Arthropoda</taxon>
        <taxon>Hexapoda</taxon>
        <taxon>Insecta</taxon>
        <taxon>Pterygota</taxon>
        <taxon>Neoptera</taxon>
        <taxon>Endopterygota</taxon>
        <taxon>Coleoptera</taxon>
        <taxon>Polyphaga</taxon>
        <taxon>Cucujiformia</taxon>
        <taxon>Curculionidae</taxon>
        <taxon>Scolytinae</taxon>
        <taxon>Dendroctonus</taxon>
    </lineage>
</organism>
<dbReference type="HOGENOM" id="CLU_863998_0_0_1"/>
<dbReference type="EMBL" id="KB741054">
    <property type="protein sequence ID" value="ENN74457.1"/>
    <property type="molecule type" value="Genomic_DNA"/>
</dbReference>
<dbReference type="PANTHER" id="PTHR47331">
    <property type="entry name" value="PHD-TYPE DOMAIN-CONTAINING PROTEIN"/>
    <property type="match status" value="1"/>
</dbReference>
<name>N6U784_DENPD</name>
<protein>
    <submittedName>
        <fullName evidence="1">Uncharacterized protein</fullName>
    </submittedName>
</protein>
<sequence length="322" mass="36436">MTKQCSSSGCKKCKHIYHTLLHFSSQSSHTNTQITSNNNGEVKTTLLEHDTMANTLHANNTLTLTSSDTFTNQVLLSTAIVKVCDYSNKLHTCRVLLDNGSQSNFISERLCNLLKLPSEKLSFCVSGIDQKALQINERVQVHIYSSNSKYQTRLSCLSIPDHIVLGEPDFNCSGPIDLLIGADLLWELLNIGQIQLGKGLPILQKTQLEWIVSAPLKTNTSSTNHVTCYFSNTLESQLERFWKHEEIHTSKLLSPEEAYCEQHFMKHITRADDGKFTARLPLKCSSDKLGDSKVNALQRFYKLESKHEKNPDLKRQYHNIVK</sequence>
<dbReference type="OMA" id="YSENIEC"/>
<dbReference type="OrthoDB" id="8052806at2759"/>
<dbReference type="PANTHER" id="PTHR47331:SF5">
    <property type="entry name" value="RIBONUCLEASE H"/>
    <property type="match status" value="1"/>
</dbReference>
<accession>N6U784</accession>
<dbReference type="Gene3D" id="2.40.70.10">
    <property type="entry name" value="Acid Proteases"/>
    <property type="match status" value="1"/>
</dbReference>